<sequence>MNRAQEIVEHVLNEAGTALIAGDFSRFVGHFEIPVVVETYENRIVLDTEAALRDMFFSVHKYYRDLGVSQIHRCSISAAFDGADNIHASHINYVLAHGGLAQDAFAVYSQLRRGTAGWQVWCSQYAIPDSDLLNRVLSGDVDSASVVIGRGQEKLNLEEDEGQSAGFQVWRLASIRQSSDESGD</sequence>
<proteinExistence type="predicted"/>
<dbReference type="EMBL" id="LFTY01000002">
    <property type="protein sequence ID" value="KMW59759.1"/>
    <property type="molecule type" value="Genomic_DNA"/>
</dbReference>
<gene>
    <name evidence="1" type="ORF">AIOL_004742</name>
</gene>
<dbReference type="PATRIC" id="fig|1675527.3.peg.4977"/>
<comment type="caution">
    <text evidence="1">The sequence shown here is derived from an EMBL/GenBank/DDBJ whole genome shotgun (WGS) entry which is preliminary data.</text>
</comment>
<organism evidence="1 2">
    <name type="scientific">Candidatus Rhodobacter oscarellae</name>
    <dbReference type="NCBI Taxonomy" id="1675527"/>
    <lineage>
        <taxon>Bacteria</taxon>
        <taxon>Pseudomonadati</taxon>
        <taxon>Pseudomonadota</taxon>
        <taxon>Alphaproteobacteria</taxon>
        <taxon>Rhodobacterales</taxon>
        <taxon>Rhodobacter group</taxon>
        <taxon>Rhodobacter</taxon>
    </lineage>
</organism>
<evidence type="ECO:0000313" key="1">
    <source>
        <dbReference type="EMBL" id="KMW59759.1"/>
    </source>
</evidence>
<dbReference type="Proteomes" id="UP000037178">
    <property type="component" value="Unassembled WGS sequence"/>
</dbReference>
<reference evidence="1 2" key="1">
    <citation type="submission" date="2015-06" db="EMBL/GenBank/DDBJ databases">
        <title>Draft genome sequence of an Alphaproteobacteria species associated to the Mediterranean sponge Oscarella lobularis.</title>
        <authorList>
            <person name="Jourda C."/>
            <person name="Santini S."/>
            <person name="Claverie J.-M."/>
        </authorList>
    </citation>
    <scope>NUCLEOTIDE SEQUENCE [LARGE SCALE GENOMIC DNA]</scope>
    <source>
        <strain evidence="1">IGS</strain>
    </source>
</reference>
<protein>
    <recommendedName>
        <fullName evidence="3">SnoaL-like domain-containing protein</fullName>
    </recommendedName>
</protein>
<keyword evidence="2" id="KW-1185">Reference proteome</keyword>
<evidence type="ECO:0000313" key="2">
    <source>
        <dbReference type="Proteomes" id="UP000037178"/>
    </source>
</evidence>
<dbReference type="STRING" id="1675527.AIOL_004742"/>
<accession>A0A0J9EDF8</accession>
<dbReference type="AlphaFoldDB" id="A0A0J9EDF8"/>
<name>A0A0J9EDF8_9RHOB</name>
<evidence type="ECO:0008006" key="3">
    <source>
        <dbReference type="Google" id="ProtNLM"/>
    </source>
</evidence>